<evidence type="ECO:0000313" key="7">
    <source>
        <dbReference type="Proteomes" id="UP000241960"/>
    </source>
</evidence>
<accession>A0A9Q6MU52</accession>
<dbReference type="RefSeq" id="WP_073505432.1">
    <property type="nucleotide sequence ID" value="NZ_CP018199.1"/>
</dbReference>
<dbReference type="GO" id="GO:0008080">
    <property type="term" value="F:N-acetyltransferase activity"/>
    <property type="evidence" value="ECO:0007669"/>
    <property type="project" value="TreeGrafter"/>
</dbReference>
<dbReference type="PROSITE" id="PS51186">
    <property type="entry name" value="GNAT"/>
    <property type="match status" value="1"/>
</dbReference>
<gene>
    <name evidence="4" type="ORF">BU057_08600</name>
    <name evidence="5" type="ORF">BU058_09810</name>
</gene>
<reference evidence="5" key="2">
    <citation type="submission" date="2018-03" db="EMBL/GenBank/DDBJ databases">
        <authorList>
            <person name="Naushad S."/>
        </authorList>
    </citation>
    <scope>NUCLEOTIDE SEQUENCE</scope>
    <source>
        <strain evidence="4">SNUC 1084</strain>
        <strain evidence="5">SNUC 1231</strain>
    </source>
</reference>
<feature type="domain" description="N-acetyltransferase" evidence="3">
    <location>
        <begin position="1"/>
        <end position="150"/>
    </location>
</feature>
<organism evidence="5 7">
    <name type="scientific">Staphylococcus succinus</name>
    <dbReference type="NCBI Taxonomy" id="61015"/>
    <lineage>
        <taxon>Bacteria</taxon>
        <taxon>Bacillati</taxon>
        <taxon>Bacillota</taxon>
        <taxon>Bacilli</taxon>
        <taxon>Bacillales</taxon>
        <taxon>Staphylococcaceae</taxon>
        <taxon>Staphylococcus</taxon>
    </lineage>
</organism>
<proteinExistence type="predicted"/>
<dbReference type="PANTHER" id="PTHR10545">
    <property type="entry name" value="DIAMINE N-ACETYLTRANSFERASE"/>
    <property type="match status" value="1"/>
</dbReference>
<comment type="caution">
    <text evidence="5">The sequence shown here is derived from an EMBL/GenBank/DDBJ whole genome shotgun (WGS) entry which is preliminary data.</text>
</comment>
<dbReference type="Proteomes" id="UP000241960">
    <property type="component" value="Unassembled WGS sequence"/>
</dbReference>
<evidence type="ECO:0000313" key="6">
    <source>
        <dbReference type="Proteomes" id="UP000240859"/>
    </source>
</evidence>
<dbReference type="Pfam" id="PF00583">
    <property type="entry name" value="Acetyltransf_1"/>
    <property type="match status" value="1"/>
</dbReference>
<sequence>MVIRKATQSDLAMIDRMIPKVFKESMDTKINLTDETMQSMSRALVHQGAAYYIFVEDGKVKGFILIDFKKDDIAQHDYGFIYELYVIDIYRNQRIGESLLNFVEKIFQDHDMSEIRLNVYANNFAKLLYQKLGYQERNITMSKEIINKES</sequence>
<dbReference type="PANTHER" id="PTHR10545:SF29">
    <property type="entry name" value="GH14572P-RELATED"/>
    <property type="match status" value="1"/>
</dbReference>
<evidence type="ECO:0000259" key="3">
    <source>
        <dbReference type="PROSITE" id="PS51186"/>
    </source>
</evidence>
<reference evidence="6 7" key="1">
    <citation type="journal article" date="2016" name="Front. Microbiol.">
        <title>Comprehensive Phylogenetic Analysis of Bovine Non-aureus Staphylococci Species Based on Whole-Genome Sequencing.</title>
        <authorList>
            <person name="Naushad S."/>
            <person name="Barkema H.W."/>
            <person name="Luby C."/>
            <person name="Condas L.A."/>
            <person name="Nobrega D.B."/>
            <person name="Carson D.A."/>
            <person name="De Buck J."/>
        </authorList>
    </citation>
    <scope>NUCLEOTIDE SEQUENCE [LARGE SCALE GENOMIC DNA]</scope>
    <source>
        <strain evidence="4 6">SNUC 1084</strain>
        <strain evidence="5 7">SNUC 1231</strain>
    </source>
</reference>
<keyword evidence="6" id="KW-1185">Reference proteome</keyword>
<dbReference type="CDD" id="cd04301">
    <property type="entry name" value="NAT_SF"/>
    <property type="match status" value="1"/>
</dbReference>
<evidence type="ECO:0000256" key="2">
    <source>
        <dbReference type="ARBA" id="ARBA00023315"/>
    </source>
</evidence>
<dbReference type="EMBL" id="PZFQ01000033">
    <property type="protein sequence ID" value="PTI74790.1"/>
    <property type="molecule type" value="Genomic_DNA"/>
</dbReference>
<dbReference type="AlphaFoldDB" id="A0A9Q6MU52"/>
<protein>
    <submittedName>
        <fullName evidence="5">N-acetyltransferase</fullName>
    </submittedName>
</protein>
<dbReference type="InterPro" id="IPR051016">
    <property type="entry name" value="Diverse_Substrate_AcTransf"/>
</dbReference>
<evidence type="ECO:0000313" key="4">
    <source>
        <dbReference type="EMBL" id="PTI68502.1"/>
    </source>
</evidence>
<name>A0A9Q6MU52_9STAP</name>
<dbReference type="InterPro" id="IPR016181">
    <property type="entry name" value="Acyl_CoA_acyltransferase"/>
</dbReference>
<dbReference type="SUPFAM" id="SSF55729">
    <property type="entry name" value="Acyl-CoA N-acyltransferases (Nat)"/>
    <property type="match status" value="1"/>
</dbReference>
<evidence type="ECO:0000256" key="1">
    <source>
        <dbReference type="ARBA" id="ARBA00022679"/>
    </source>
</evidence>
<dbReference type="EMBL" id="PZFR01000051">
    <property type="protein sequence ID" value="PTI68502.1"/>
    <property type="molecule type" value="Genomic_DNA"/>
</dbReference>
<dbReference type="Proteomes" id="UP000240859">
    <property type="component" value="Unassembled WGS sequence"/>
</dbReference>
<dbReference type="Gene3D" id="3.40.630.30">
    <property type="match status" value="1"/>
</dbReference>
<dbReference type="InterPro" id="IPR000182">
    <property type="entry name" value="GNAT_dom"/>
</dbReference>
<evidence type="ECO:0000313" key="5">
    <source>
        <dbReference type="EMBL" id="PTI74790.1"/>
    </source>
</evidence>
<keyword evidence="2" id="KW-0012">Acyltransferase</keyword>
<keyword evidence="1" id="KW-0808">Transferase</keyword>